<evidence type="ECO:0000256" key="2">
    <source>
        <dbReference type="ARBA" id="ARBA00023157"/>
    </source>
</evidence>
<feature type="signal peptide" evidence="3">
    <location>
        <begin position="1"/>
        <end position="18"/>
    </location>
</feature>
<evidence type="ECO:0000256" key="3">
    <source>
        <dbReference type="SAM" id="SignalP"/>
    </source>
</evidence>
<dbReference type="PANTHER" id="PTHR10036">
    <property type="entry name" value="CD59 GLYCOPROTEIN"/>
    <property type="match status" value="1"/>
</dbReference>
<organism evidence="5 6">
    <name type="scientific">Pocillopora meandrina</name>
    <dbReference type="NCBI Taxonomy" id="46732"/>
    <lineage>
        <taxon>Eukaryota</taxon>
        <taxon>Metazoa</taxon>
        <taxon>Cnidaria</taxon>
        <taxon>Anthozoa</taxon>
        <taxon>Hexacorallia</taxon>
        <taxon>Scleractinia</taxon>
        <taxon>Astrocoeniina</taxon>
        <taxon>Pocilloporidae</taxon>
        <taxon>Pocillopora</taxon>
    </lineage>
</organism>
<dbReference type="AlphaFoldDB" id="A0AAU9WAA7"/>
<keyword evidence="2" id="KW-1015">Disulfide bond</keyword>
<evidence type="ECO:0000313" key="5">
    <source>
        <dbReference type="EMBL" id="CAH3103217.1"/>
    </source>
</evidence>
<proteinExistence type="predicted"/>
<dbReference type="CDD" id="cd00117">
    <property type="entry name" value="TFP"/>
    <property type="match status" value="1"/>
</dbReference>
<comment type="caution">
    <text evidence="5">The sequence shown here is derived from an EMBL/GenBank/DDBJ whole genome shotgun (WGS) entry which is preliminary data.</text>
</comment>
<feature type="chain" id="PRO_5043784748" description="UPAR/Ly6 domain-containing protein" evidence="3">
    <location>
        <begin position="19"/>
        <end position="124"/>
    </location>
</feature>
<dbReference type="Pfam" id="PF00021">
    <property type="entry name" value="UPAR_LY6"/>
    <property type="match status" value="1"/>
</dbReference>
<dbReference type="Gene3D" id="2.10.60.10">
    <property type="entry name" value="CD59"/>
    <property type="match status" value="1"/>
</dbReference>
<feature type="domain" description="UPAR/Ly6" evidence="4">
    <location>
        <begin position="18"/>
        <end position="103"/>
    </location>
</feature>
<name>A0AAU9WAA7_9CNID</name>
<dbReference type="InterPro" id="IPR016054">
    <property type="entry name" value="LY6_UPA_recep-like"/>
</dbReference>
<keyword evidence="6" id="KW-1185">Reference proteome</keyword>
<evidence type="ECO:0000259" key="4">
    <source>
        <dbReference type="Pfam" id="PF00021"/>
    </source>
</evidence>
<dbReference type="SUPFAM" id="SSF57302">
    <property type="entry name" value="Snake toxin-like"/>
    <property type="match status" value="1"/>
</dbReference>
<evidence type="ECO:0000313" key="6">
    <source>
        <dbReference type="Proteomes" id="UP001159428"/>
    </source>
</evidence>
<dbReference type="EMBL" id="CALNXJ010000009">
    <property type="protein sequence ID" value="CAH3103217.1"/>
    <property type="molecule type" value="Genomic_DNA"/>
</dbReference>
<dbReference type="InterPro" id="IPR045860">
    <property type="entry name" value="Snake_toxin-like_sf"/>
</dbReference>
<keyword evidence="1 3" id="KW-0732">Signal</keyword>
<reference evidence="5 6" key="1">
    <citation type="submission" date="2022-05" db="EMBL/GenBank/DDBJ databases">
        <authorList>
            <consortium name="Genoscope - CEA"/>
            <person name="William W."/>
        </authorList>
    </citation>
    <scope>NUCLEOTIDE SEQUENCE [LARGE SCALE GENOMIC DNA]</scope>
</reference>
<sequence length="124" mass="13798">MKYFPFLVFLMCLSVGSGLKCYKCVSLKSWEDCALNQTEVTCAGGLDRCGKASVSFTKDRKQVHGYDKDCVSSTLMCEDWEKSDFCKDKECKITCCSEDLCNGAPLPVMSSVIFISCFVMALVF</sequence>
<protein>
    <recommendedName>
        <fullName evidence="4">UPAR/Ly6 domain-containing protein</fullName>
    </recommendedName>
</protein>
<accession>A0AAU9WAA7</accession>
<dbReference type="Proteomes" id="UP001159428">
    <property type="component" value="Unassembled WGS sequence"/>
</dbReference>
<evidence type="ECO:0000256" key="1">
    <source>
        <dbReference type="ARBA" id="ARBA00022729"/>
    </source>
</evidence>
<gene>
    <name evidence="5" type="ORF">PMEA_00034542</name>
</gene>